<organism evidence="3 4">
    <name type="scientific">Dimargaris cristalligena</name>
    <dbReference type="NCBI Taxonomy" id="215637"/>
    <lineage>
        <taxon>Eukaryota</taxon>
        <taxon>Fungi</taxon>
        <taxon>Fungi incertae sedis</taxon>
        <taxon>Zoopagomycota</taxon>
        <taxon>Kickxellomycotina</taxon>
        <taxon>Dimargaritomycetes</taxon>
        <taxon>Dimargaritales</taxon>
        <taxon>Dimargaritaceae</taxon>
        <taxon>Dimargaris</taxon>
    </lineage>
</organism>
<keyword evidence="4" id="KW-1185">Reference proteome</keyword>
<evidence type="ECO:0008006" key="5">
    <source>
        <dbReference type="Google" id="ProtNLM"/>
    </source>
</evidence>
<evidence type="ECO:0000256" key="1">
    <source>
        <dbReference type="SAM" id="MobiDB-lite"/>
    </source>
</evidence>
<protein>
    <recommendedName>
        <fullName evidence="5">VWFA domain-containing protein</fullName>
    </recommendedName>
</protein>
<dbReference type="AlphaFoldDB" id="A0A4P9ZPT8"/>
<evidence type="ECO:0000313" key="3">
    <source>
        <dbReference type="EMBL" id="RKP35337.1"/>
    </source>
</evidence>
<keyword evidence="2" id="KW-0732">Signal</keyword>
<feature type="region of interest" description="Disordered" evidence="1">
    <location>
        <begin position="92"/>
        <end position="118"/>
    </location>
</feature>
<proteinExistence type="predicted"/>
<dbReference type="Proteomes" id="UP000268162">
    <property type="component" value="Unassembled WGS sequence"/>
</dbReference>
<accession>A0A4P9ZPT8</accession>
<evidence type="ECO:0000313" key="4">
    <source>
        <dbReference type="Proteomes" id="UP000268162"/>
    </source>
</evidence>
<sequence>MTSFTVVLSIFVFASTSAASFLHHQPSGWAAPATPRSPEFDRSNFASSDFDDTDLYHYLDDPLAGDASPALFPDLEGSSGMFPNLHVDNSADRSHQWDRNGHEIPDHRQTTVELSESPEHRSSTSYYSIMGSTPQNDAFIEIAEELRQASIDLIKVVNSKLDNPVEAVNDKQDVLVGEIYKLGDMISKLPFIFGSQHQCVDASFVDLDIFAAYARSMGPERFPTNGLANVLPLLQLLKKMTNTPLQRYMLVLLDQSQSTGGMTAQVFTDDQGHQCKELIAALKRASGQVELLMVPLFAELSVVRDTVSQRCKTLSTENPQFSCMWINTVR</sequence>
<dbReference type="EMBL" id="ML002896">
    <property type="protein sequence ID" value="RKP35337.1"/>
    <property type="molecule type" value="Genomic_DNA"/>
</dbReference>
<name>A0A4P9ZPT8_9FUNG</name>
<evidence type="ECO:0000256" key="2">
    <source>
        <dbReference type="SAM" id="SignalP"/>
    </source>
</evidence>
<feature type="compositionally biased region" description="Basic and acidic residues" evidence="1">
    <location>
        <begin position="92"/>
        <end position="110"/>
    </location>
</feature>
<feature type="chain" id="PRO_5020785221" description="VWFA domain-containing protein" evidence="2">
    <location>
        <begin position="19"/>
        <end position="330"/>
    </location>
</feature>
<gene>
    <name evidence="3" type="ORF">BJ085DRAFT_35249</name>
</gene>
<reference evidence="4" key="1">
    <citation type="journal article" date="2018" name="Nat. Microbiol.">
        <title>Leveraging single-cell genomics to expand the fungal tree of life.</title>
        <authorList>
            <person name="Ahrendt S.R."/>
            <person name="Quandt C.A."/>
            <person name="Ciobanu D."/>
            <person name="Clum A."/>
            <person name="Salamov A."/>
            <person name="Andreopoulos B."/>
            <person name="Cheng J.F."/>
            <person name="Woyke T."/>
            <person name="Pelin A."/>
            <person name="Henrissat B."/>
            <person name="Reynolds N.K."/>
            <person name="Benny G.L."/>
            <person name="Smith M.E."/>
            <person name="James T.Y."/>
            <person name="Grigoriev I.V."/>
        </authorList>
    </citation>
    <scope>NUCLEOTIDE SEQUENCE [LARGE SCALE GENOMIC DNA]</scope>
    <source>
        <strain evidence="4">RSA 468</strain>
    </source>
</reference>
<feature type="signal peptide" evidence="2">
    <location>
        <begin position="1"/>
        <end position="18"/>
    </location>
</feature>